<comment type="function">
    <text evidence="3">Binds fatty acids in a 1:1 molar ratio.</text>
</comment>
<dbReference type="Gene3D" id="2.40.128.20">
    <property type="match status" value="1"/>
</dbReference>
<dbReference type="Proteomes" id="UP001353858">
    <property type="component" value="Unassembled WGS sequence"/>
</dbReference>
<dbReference type="InterPro" id="IPR031259">
    <property type="entry name" value="ILBP"/>
</dbReference>
<dbReference type="PRINTS" id="PR00178">
    <property type="entry name" value="FATTYACIDBP"/>
</dbReference>
<comment type="caution">
    <text evidence="8">The sequence shown here is derived from an EMBL/GenBank/DDBJ whole genome shotgun (WGS) entry which is preliminary data.</text>
</comment>
<evidence type="ECO:0000313" key="9">
    <source>
        <dbReference type="Proteomes" id="UP001353858"/>
    </source>
</evidence>
<protein>
    <recommendedName>
        <fullName evidence="4">Fatty acid-binding protein, muscle</fullName>
    </recommendedName>
    <alternativeName>
        <fullName evidence="5">M-FABP</fullName>
    </alternativeName>
</protein>
<evidence type="ECO:0000256" key="5">
    <source>
        <dbReference type="ARBA" id="ARBA00081149"/>
    </source>
</evidence>
<dbReference type="Pfam" id="PF00061">
    <property type="entry name" value="Lipocalin"/>
    <property type="match status" value="1"/>
</dbReference>
<keyword evidence="2" id="KW-0446">Lipid-binding</keyword>
<dbReference type="AlphaFoldDB" id="A0AAN7P9H1"/>
<dbReference type="GO" id="GO:0005504">
    <property type="term" value="F:fatty acid binding"/>
    <property type="evidence" value="ECO:0007669"/>
    <property type="project" value="UniProtKB-ARBA"/>
</dbReference>
<dbReference type="InterPro" id="IPR000463">
    <property type="entry name" value="Fatty_acid-bd"/>
</dbReference>
<evidence type="ECO:0000256" key="3">
    <source>
        <dbReference type="ARBA" id="ARBA00057009"/>
    </source>
</evidence>
<gene>
    <name evidence="8" type="ORF">RN001_010377</name>
</gene>
<reference evidence="9" key="1">
    <citation type="submission" date="2023-01" db="EMBL/GenBank/DDBJ databases">
        <title>Key to firefly adult light organ development and bioluminescence: homeobox transcription factors regulate luciferase expression and transportation to peroxisome.</title>
        <authorList>
            <person name="Fu X."/>
        </authorList>
    </citation>
    <scope>NUCLEOTIDE SEQUENCE [LARGE SCALE GENOMIC DNA]</scope>
</reference>
<dbReference type="EMBL" id="JARPUR010000004">
    <property type="protein sequence ID" value="KAK4877871.1"/>
    <property type="molecule type" value="Genomic_DNA"/>
</dbReference>
<evidence type="ECO:0000259" key="7">
    <source>
        <dbReference type="PROSITE" id="PS00214"/>
    </source>
</evidence>
<dbReference type="PROSITE" id="PS00214">
    <property type="entry name" value="FABP"/>
    <property type="match status" value="1"/>
</dbReference>
<dbReference type="PANTHER" id="PTHR11955">
    <property type="entry name" value="FATTY ACID BINDING PROTEIN"/>
    <property type="match status" value="1"/>
</dbReference>
<evidence type="ECO:0000256" key="1">
    <source>
        <dbReference type="ARBA" id="ARBA00008390"/>
    </source>
</evidence>
<dbReference type="FunFam" id="2.40.128.20:FF:000001">
    <property type="entry name" value="Fatty acid-binding protein, adipocyte"/>
    <property type="match status" value="1"/>
</dbReference>
<dbReference type="InterPro" id="IPR000566">
    <property type="entry name" value="Lipocln_cytosolic_FA-bd_dom"/>
</dbReference>
<evidence type="ECO:0000256" key="2">
    <source>
        <dbReference type="ARBA" id="ARBA00023121"/>
    </source>
</evidence>
<evidence type="ECO:0000256" key="6">
    <source>
        <dbReference type="RuleBase" id="RU003696"/>
    </source>
</evidence>
<evidence type="ECO:0000313" key="8">
    <source>
        <dbReference type="EMBL" id="KAK4877871.1"/>
    </source>
</evidence>
<dbReference type="SUPFAM" id="SSF50814">
    <property type="entry name" value="Lipocalins"/>
    <property type="match status" value="1"/>
</dbReference>
<sequence length="134" mass="15247">MIDSFLGKKYKLASSENFDEFMKALGVGFAIRKAGGLAHPVVELHKKDDKYVFTSNSTFKKIEFEFKDGVEFDQETPDGRNVKSVITIDGNVLNEVQKDSKGDTIIKRTFSDSELKMELQFGEIKSVRTYKIHE</sequence>
<proteinExistence type="inferred from homology"/>
<feature type="domain" description="Cytosolic fatty-acid binding proteins" evidence="7">
    <location>
        <begin position="8"/>
        <end position="25"/>
    </location>
</feature>
<accession>A0AAN7P9H1</accession>
<dbReference type="InterPro" id="IPR012674">
    <property type="entry name" value="Calycin"/>
</dbReference>
<organism evidence="8 9">
    <name type="scientific">Aquatica leii</name>
    <dbReference type="NCBI Taxonomy" id="1421715"/>
    <lineage>
        <taxon>Eukaryota</taxon>
        <taxon>Metazoa</taxon>
        <taxon>Ecdysozoa</taxon>
        <taxon>Arthropoda</taxon>
        <taxon>Hexapoda</taxon>
        <taxon>Insecta</taxon>
        <taxon>Pterygota</taxon>
        <taxon>Neoptera</taxon>
        <taxon>Endopterygota</taxon>
        <taxon>Coleoptera</taxon>
        <taxon>Polyphaga</taxon>
        <taxon>Elateriformia</taxon>
        <taxon>Elateroidea</taxon>
        <taxon>Lampyridae</taxon>
        <taxon>Luciolinae</taxon>
        <taxon>Aquatica</taxon>
    </lineage>
</organism>
<comment type="similarity">
    <text evidence="1 6">Belongs to the calycin superfamily. Fatty-acid binding protein (FABP) family.</text>
</comment>
<evidence type="ECO:0000256" key="4">
    <source>
        <dbReference type="ARBA" id="ARBA00072951"/>
    </source>
</evidence>
<keyword evidence="9" id="KW-1185">Reference proteome</keyword>
<keyword evidence="6" id="KW-0813">Transport</keyword>
<name>A0AAN7P9H1_9COLE</name>